<evidence type="ECO:0000256" key="5">
    <source>
        <dbReference type="PROSITE-ProRule" id="PRU01248"/>
    </source>
</evidence>
<evidence type="ECO:0000256" key="4">
    <source>
        <dbReference type="ARBA" id="ARBA00023172"/>
    </source>
</evidence>
<evidence type="ECO:0000313" key="8">
    <source>
        <dbReference type="EMBL" id="KGA40956.1"/>
    </source>
</evidence>
<dbReference type="InterPro" id="IPR010998">
    <property type="entry name" value="Integrase_recombinase_N"/>
</dbReference>
<evidence type="ECO:0000259" key="7">
    <source>
        <dbReference type="PROSITE" id="PS51900"/>
    </source>
</evidence>
<evidence type="ECO:0000313" key="9">
    <source>
        <dbReference type="Proteomes" id="UP000029447"/>
    </source>
</evidence>
<dbReference type="Gene3D" id="1.10.443.10">
    <property type="entry name" value="Intergrase catalytic core"/>
    <property type="match status" value="1"/>
</dbReference>
<feature type="domain" description="Core-binding (CB)" evidence="7">
    <location>
        <begin position="8"/>
        <end position="89"/>
    </location>
</feature>
<dbReference type="Gene3D" id="1.10.150.130">
    <property type="match status" value="1"/>
</dbReference>
<dbReference type="InterPro" id="IPR002104">
    <property type="entry name" value="Integrase_catalytic"/>
</dbReference>
<dbReference type="InterPro" id="IPR004107">
    <property type="entry name" value="Integrase_SAM-like_N"/>
</dbReference>
<dbReference type="PROSITE" id="PS51900">
    <property type="entry name" value="CB"/>
    <property type="match status" value="1"/>
</dbReference>
<feature type="domain" description="Tyr recombinase" evidence="6">
    <location>
        <begin position="111"/>
        <end position="321"/>
    </location>
</feature>
<evidence type="ECO:0000259" key="6">
    <source>
        <dbReference type="PROSITE" id="PS51898"/>
    </source>
</evidence>
<protein>
    <submittedName>
        <fullName evidence="8">Recombinase XerD</fullName>
    </submittedName>
</protein>
<dbReference type="EMBL" id="JQOF01000011">
    <property type="protein sequence ID" value="KGA40956.1"/>
    <property type="molecule type" value="Genomic_DNA"/>
</dbReference>
<gene>
    <name evidence="8" type="ORF">KU75_14835</name>
</gene>
<dbReference type="PANTHER" id="PTHR30349">
    <property type="entry name" value="PHAGE INTEGRASE-RELATED"/>
    <property type="match status" value="1"/>
</dbReference>
<dbReference type="InterPro" id="IPR013762">
    <property type="entry name" value="Integrase-like_cat_sf"/>
</dbReference>
<dbReference type="Pfam" id="PF13495">
    <property type="entry name" value="Phage_int_SAM_4"/>
    <property type="match status" value="1"/>
</dbReference>
<reference evidence="8 9" key="1">
    <citation type="submission" date="2014-08" db="EMBL/GenBank/DDBJ databases">
        <title>Genome sequences of NCPPB Pectobacterium isolates.</title>
        <authorList>
            <person name="Glover R.H."/>
            <person name="Sapp M."/>
            <person name="Elphinstone J."/>
        </authorList>
    </citation>
    <scope>NUCLEOTIDE SEQUENCE [LARGE SCALE GENOMIC DNA]</scope>
    <source>
        <strain evidence="8 9">NCPPB3841</strain>
    </source>
</reference>
<dbReference type="PROSITE" id="PS51898">
    <property type="entry name" value="TYR_RECOMBINASE"/>
    <property type="match status" value="1"/>
</dbReference>
<keyword evidence="3 5" id="KW-0238">DNA-binding</keyword>
<dbReference type="CDD" id="cd00397">
    <property type="entry name" value="DNA_BRE_C"/>
    <property type="match status" value="1"/>
</dbReference>
<evidence type="ECO:0000256" key="1">
    <source>
        <dbReference type="ARBA" id="ARBA00008857"/>
    </source>
</evidence>
<sequence length="342" mass="40802">MYMSDKSMTWDEIVDEYFFSHNLREATEISYRKVVNAFSRFIGESVFPTQITHRDVLKWRRNLLKERNLSTHTWNNKVAHMRAIFNFAIERKLIEQDKNPFNDTVVQKEKKKKKTLTREQLTAIYLLMQRIEAEEPHATWGQRCALYPAWYWLTVLDTLRYTGMRQNQLLHIRLQDINLDEGYIELRLEGSKTHREWRVPAVRQLRARLASLLARAKLAGAEPSDILFDVTRFMKSRRHKDEYQYDEKRAQQTIRSFFNRLSRDCGFLVSAHRFRHTLATELMKTPERNLLLVKDLLGHRNVSTTMEYVELNMEIVGRTLEKELALHTDIYVQPELHDLTVM</sequence>
<keyword evidence="9" id="KW-1185">Reference proteome</keyword>
<dbReference type="SUPFAM" id="SSF56349">
    <property type="entry name" value="DNA breaking-rejoining enzymes"/>
    <property type="match status" value="1"/>
</dbReference>
<organism evidence="8 9">
    <name type="scientific">Pectobacterium odoriferum</name>
    <dbReference type="NCBI Taxonomy" id="78398"/>
    <lineage>
        <taxon>Bacteria</taxon>
        <taxon>Pseudomonadati</taxon>
        <taxon>Pseudomonadota</taxon>
        <taxon>Gammaproteobacteria</taxon>
        <taxon>Enterobacterales</taxon>
        <taxon>Pectobacteriaceae</taxon>
        <taxon>Pectobacterium</taxon>
    </lineage>
</organism>
<comment type="caution">
    <text evidence="8">The sequence shown here is derived from an EMBL/GenBank/DDBJ whole genome shotgun (WGS) entry which is preliminary data.</text>
</comment>
<evidence type="ECO:0000256" key="2">
    <source>
        <dbReference type="ARBA" id="ARBA00022908"/>
    </source>
</evidence>
<dbReference type="InterPro" id="IPR044068">
    <property type="entry name" value="CB"/>
</dbReference>
<name>A0ABR4VNR5_9GAMM</name>
<dbReference type="Proteomes" id="UP000029447">
    <property type="component" value="Unassembled WGS sequence"/>
</dbReference>
<keyword evidence="2" id="KW-0229">DNA integration</keyword>
<dbReference type="InterPro" id="IPR050090">
    <property type="entry name" value="Tyrosine_recombinase_XerCD"/>
</dbReference>
<dbReference type="Pfam" id="PF00589">
    <property type="entry name" value="Phage_integrase"/>
    <property type="match status" value="1"/>
</dbReference>
<proteinExistence type="inferred from homology"/>
<comment type="similarity">
    <text evidence="1">Belongs to the 'phage' integrase family.</text>
</comment>
<evidence type="ECO:0000256" key="3">
    <source>
        <dbReference type="ARBA" id="ARBA00023125"/>
    </source>
</evidence>
<dbReference type="InterPro" id="IPR011010">
    <property type="entry name" value="DNA_brk_join_enz"/>
</dbReference>
<dbReference type="PANTHER" id="PTHR30349:SF41">
    <property type="entry name" value="INTEGRASE_RECOMBINASE PROTEIN MJ0367-RELATED"/>
    <property type="match status" value="1"/>
</dbReference>
<accession>A0ABR4VNR5</accession>
<keyword evidence="4" id="KW-0233">DNA recombination</keyword>